<organism evidence="2 3">
    <name type="scientific">Synchytrium endobioticum</name>
    <dbReference type="NCBI Taxonomy" id="286115"/>
    <lineage>
        <taxon>Eukaryota</taxon>
        <taxon>Fungi</taxon>
        <taxon>Fungi incertae sedis</taxon>
        <taxon>Chytridiomycota</taxon>
        <taxon>Chytridiomycota incertae sedis</taxon>
        <taxon>Chytridiomycetes</taxon>
        <taxon>Synchytriales</taxon>
        <taxon>Synchytriaceae</taxon>
        <taxon>Synchytrium</taxon>
    </lineage>
</organism>
<feature type="coiled-coil region" evidence="1">
    <location>
        <begin position="11"/>
        <end position="38"/>
    </location>
</feature>
<reference evidence="2 3" key="1">
    <citation type="journal article" date="2019" name="Sci. Rep.">
        <title>Comparative genomics of chytrid fungi reveal insights into the obligate biotrophic and pathogenic lifestyle of Synchytrium endobioticum.</title>
        <authorList>
            <person name="van de Vossenberg B.T.L.H."/>
            <person name="Warris S."/>
            <person name="Nguyen H.D.T."/>
            <person name="van Gent-Pelzer M.P.E."/>
            <person name="Joly D.L."/>
            <person name="van de Geest H.C."/>
            <person name="Bonants P.J.M."/>
            <person name="Smith D.S."/>
            <person name="Levesque C.A."/>
            <person name="van der Lee T.A.J."/>
        </authorList>
    </citation>
    <scope>NUCLEOTIDE SEQUENCE [LARGE SCALE GENOMIC DNA]</scope>
    <source>
        <strain evidence="2 3">LEV6574</strain>
    </source>
</reference>
<keyword evidence="1" id="KW-0175">Coiled coil</keyword>
<evidence type="ECO:0000256" key="1">
    <source>
        <dbReference type="SAM" id="Coils"/>
    </source>
</evidence>
<protein>
    <submittedName>
        <fullName evidence="2">Uncharacterized protein</fullName>
    </submittedName>
</protein>
<dbReference type="AlphaFoldDB" id="A0A507BUI5"/>
<dbReference type="OrthoDB" id="2445014at2759"/>
<gene>
    <name evidence="2" type="ORF">SeLEV6574_g08554</name>
</gene>
<evidence type="ECO:0000313" key="3">
    <source>
        <dbReference type="Proteomes" id="UP000320475"/>
    </source>
</evidence>
<feature type="non-terminal residue" evidence="2">
    <location>
        <position position="39"/>
    </location>
</feature>
<comment type="caution">
    <text evidence="2">The sequence shown here is derived from an EMBL/GenBank/DDBJ whole genome shotgun (WGS) entry which is preliminary data.</text>
</comment>
<dbReference type="Proteomes" id="UP000320475">
    <property type="component" value="Unassembled WGS sequence"/>
</dbReference>
<name>A0A507BUI5_9FUNG</name>
<proteinExistence type="predicted"/>
<sequence>MVTVAEVSAALDVERAKVAELELAVAAALQRIEAIESAR</sequence>
<dbReference type="EMBL" id="QEAM01001075">
    <property type="protein sequence ID" value="TPX31222.1"/>
    <property type="molecule type" value="Genomic_DNA"/>
</dbReference>
<accession>A0A507BUI5</accession>
<evidence type="ECO:0000313" key="2">
    <source>
        <dbReference type="EMBL" id="TPX31222.1"/>
    </source>
</evidence>